<dbReference type="EMBL" id="LR131271">
    <property type="protein sequence ID" value="VDR30380.1"/>
    <property type="molecule type" value="Genomic_DNA"/>
</dbReference>
<reference evidence="5 6" key="1">
    <citation type="submission" date="2018-12" db="EMBL/GenBank/DDBJ databases">
        <authorList>
            <consortium name="Pathogen Informatics"/>
        </authorList>
    </citation>
    <scope>NUCLEOTIDE SEQUENCE [LARGE SCALE GENOMIC DNA]</scope>
    <source>
        <strain evidence="5 6">NCTC13098</strain>
    </source>
</reference>
<dbReference type="AlphaFoldDB" id="A0A3P8M3P2"/>
<feature type="domain" description="Transcriptional regulator LacI/GalR-like sensor" evidence="4">
    <location>
        <begin position="58"/>
        <end position="122"/>
    </location>
</feature>
<dbReference type="SUPFAM" id="SSF53822">
    <property type="entry name" value="Periplasmic binding protein-like I"/>
    <property type="match status" value="1"/>
</dbReference>
<dbReference type="InterPro" id="IPR046335">
    <property type="entry name" value="LacI/GalR-like_sensor"/>
</dbReference>
<protein>
    <submittedName>
        <fullName evidence="5">Lac repressor</fullName>
    </submittedName>
</protein>
<evidence type="ECO:0000256" key="1">
    <source>
        <dbReference type="ARBA" id="ARBA00023015"/>
    </source>
</evidence>
<sequence>MRGEAFYQALTALGVDTRRDLQPLFASLEGYEGRAAGRRRRRRRAGGDFLPPTRSWPAAFLTACAQRGKEAPADFQLIGFDNTPQTAQYSYRLTTLHQDVAEISRQALTRLLERASDPLQPHAPPG</sequence>
<organism evidence="5 6">
    <name type="scientific">Raoultella terrigena</name>
    <name type="common">Klebsiella terrigena</name>
    <dbReference type="NCBI Taxonomy" id="577"/>
    <lineage>
        <taxon>Bacteria</taxon>
        <taxon>Pseudomonadati</taxon>
        <taxon>Pseudomonadota</taxon>
        <taxon>Gammaproteobacteria</taxon>
        <taxon>Enterobacterales</taxon>
        <taxon>Enterobacteriaceae</taxon>
        <taxon>Klebsiella/Raoultella group</taxon>
        <taxon>Raoultella</taxon>
    </lineage>
</organism>
<name>A0A3P8M3P2_RAOTE</name>
<evidence type="ECO:0000313" key="5">
    <source>
        <dbReference type="EMBL" id="VDR30380.1"/>
    </source>
</evidence>
<gene>
    <name evidence="5" type="ORF">NCTC13098_06822</name>
</gene>
<dbReference type="KEGG" id="rtg:NCTC13098_06822"/>
<evidence type="ECO:0000256" key="3">
    <source>
        <dbReference type="ARBA" id="ARBA00023163"/>
    </source>
</evidence>
<accession>A0A3P8M3P2</accession>
<keyword evidence="3" id="KW-0804">Transcription</keyword>
<evidence type="ECO:0000256" key="2">
    <source>
        <dbReference type="ARBA" id="ARBA00023125"/>
    </source>
</evidence>
<evidence type="ECO:0000259" key="4">
    <source>
        <dbReference type="Pfam" id="PF13377"/>
    </source>
</evidence>
<keyword evidence="1" id="KW-0805">Transcription regulation</keyword>
<evidence type="ECO:0000313" key="6">
    <source>
        <dbReference type="Proteomes" id="UP000274346"/>
    </source>
</evidence>
<dbReference type="GO" id="GO:0003677">
    <property type="term" value="F:DNA binding"/>
    <property type="evidence" value="ECO:0007669"/>
    <property type="project" value="UniProtKB-KW"/>
</dbReference>
<dbReference type="InterPro" id="IPR028082">
    <property type="entry name" value="Peripla_BP_I"/>
</dbReference>
<dbReference type="Gene3D" id="3.40.50.2300">
    <property type="match status" value="2"/>
</dbReference>
<dbReference type="Pfam" id="PF13377">
    <property type="entry name" value="Peripla_BP_3"/>
    <property type="match status" value="1"/>
</dbReference>
<keyword evidence="2" id="KW-0238">DNA-binding</keyword>
<proteinExistence type="predicted"/>
<dbReference type="Proteomes" id="UP000274346">
    <property type="component" value="Chromosome"/>
</dbReference>